<accession>A0A923L7F9</accession>
<dbReference type="RefSeq" id="WP_186870610.1">
    <property type="nucleotide sequence ID" value="NZ_JACOOL010000010.1"/>
</dbReference>
<comment type="similarity">
    <text evidence="1">Belongs to the ComF/GntX family.</text>
</comment>
<dbReference type="EMBL" id="JACOOL010000010">
    <property type="protein sequence ID" value="MBC5637905.1"/>
    <property type="molecule type" value="Genomic_DNA"/>
</dbReference>
<dbReference type="AlphaFoldDB" id="A0A923L7F9"/>
<dbReference type="SUPFAM" id="SSF53271">
    <property type="entry name" value="PRTase-like"/>
    <property type="match status" value="1"/>
</dbReference>
<proteinExistence type="inferred from homology"/>
<name>A0A923L7F9_9BACI</name>
<dbReference type="CDD" id="cd06223">
    <property type="entry name" value="PRTases_typeI"/>
    <property type="match status" value="1"/>
</dbReference>
<evidence type="ECO:0000313" key="3">
    <source>
        <dbReference type="EMBL" id="MBC5637905.1"/>
    </source>
</evidence>
<evidence type="ECO:0000259" key="2">
    <source>
        <dbReference type="Pfam" id="PF00156"/>
    </source>
</evidence>
<feature type="domain" description="Phosphoribosyltransferase" evidence="2">
    <location>
        <begin position="185"/>
        <end position="225"/>
    </location>
</feature>
<evidence type="ECO:0000313" key="4">
    <source>
        <dbReference type="Proteomes" id="UP000637359"/>
    </source>
</evidence>
<dbReference type="InterPro" id="IPR000836">
    <property type="entry name" value="PRTase_dom"/>
</dbReference>
<dbReference type="Gene3D" id="3.40.50.2020">
    <property type="match status" value="1"/>
</dbReference>
<organism evidence="3 4">
    <name type="scientific">Ornithinibacillus hominis</name>
    <dbReference type="NCBI Taxonomy" id="2763055"/>
    <lineage>
        <taxon>Bacteria</taxon>
        <taxon>Bacillati</taxon>
        <taxon>Bacillota</taxon>
        <taxon>Bacilli</taxon>
        <taxon>Bacillales</taxon>
        <taxon>Bacillaceae</taxon>
        <taxon>Ornithinibacillus</taxon>
    </lineage>
</organism>
<dbReference type="Proteomes" id="UP000637359">
    <property type="component" value="Unassembled WGS sequence"/>
</dbReference>
<sequence>MNCLCCHEEIIIEMDWANFLFPPKPSLICDICKRQMTLLGGNRCLRCSRVTEAKICDDCLRWETYYGGHDVLEFNYSVYTYSTFMQVIIAKWKYRGDYELGTIFEDSYSTYFHKAFASIKDAVIIPIPLSMERLQERCFNQAEMLASFLTPKKMNILSRTHGEKQSKKSRKERIYSENPFILQQKLNNPIILVDDIYTTGTTLRHAAKLLKDAGCPEVYSYTLIRG</sequence>
<evidence type="ECO:0000256" key="1">
    <source>
        <dbReference type="ARBA" id="ARBA00008007"/>
    </source>
</evidence>
<dbReference type="InterPro" id="IPR029057">
    <property type="entry name" value="PRTase-like"/>
</dbReference>
<reference evidence="3" key="1">
    <citation type="submission" date="2020-08" db="EMBL/GenBank/DDBJ databases">
        <title>Genome public.</title>
        <authorList>
            <person name="Liu C."/>
            <person name="Sun Q."/>
        </authorList>
    </citation>
    <scope>NUCLEOTIDE SEQUENCE</scope>
    <source>
        <strain evidence="3">BX22</strain>
    </source>
</reference>
<gene>
    <name evidence="3" type="ORF">H8S33_13930</name>
</gene>
<protein>
    <submittedName>
        <fullName evidence="3">ComF family protein</fullName>
    </submittedName>
</protein>
<keyword evidence="4" id="KW-1185">Reference proteome</keyword>
<dbReference type="Pfam" id="PF00156">
    <property type="entry name" value="Pribosyltran"/>
    <property type="match status" value="1"/>
</dbReference>
<dbReference type="PANTHER" id="PTHR47505">
    <property type="entry name" value="DNA UTILIZATION PROTEIN YHGH"/>
    <property type="match status" value="1"/>
</dbReference>
<dbReference type="PANTHER" id="PTHR47505:SF1">
    <property type="entry name" value="DNA UTILIZATION PROTEIN YHGH"/>
    <property type="match status" value="1"/>
</dbReference>
<comment type="caution">
    <text evidence="3">The sequence shown here is derived from an EMBL/GenBank/DDBJ whole genome shotgun (WGS) entry which is preliminary data.</text>
</comment>
<dbReference type="InterPro" id="IPR051910">
    <property type="entry name" value="ComF/GntX_DNA_util-trans"/>
</dbReference>